<accession>A0ABW2K083</accession>
<dbReference type="PANTHER" id="PTHR10443:SF12">
    <property type="entry name" value="DIPEPTIDASE"/>
    <property type="match status" value="1"/>
</dbReference>
<dbReference type="InterPro" id="IPR008257">
    <property type="entry name" value="Pept_M19"/>
</dbReference>
<dbReference type="RefSeq" id="WP_289216782.1">
    <property type="nucleotide sequence ID" value="NZ_JAPVRC010000008.1"/>
</dbReference>
<dbReference type="SUPFAM" id="SSF51556">
    <property type="entry name" value="Metallo-dependent hydrolases"/>
    <property type="match status" value="1"/>
</dbReference>
<proteinExistence type="predicted"/>
<sequence length="352" mass="39095">MNYKVFDGHNDTLLNIYQQQLGKERSFFEESIYGHVDFPRARRSLFSGGFFAIFPPPTAELMVPDPEDHLTEDGYDVPLPSEADPEACRKVTQDMIDLLYDWEKESNGQFNVVKDASSLEESLLQGQIAAVLHFEGAEAIDRDLKNLETFYQQGLRSLGLVWSRPNAFATGVPYRFPSTPDIGEGLTEAGRDLVRKCNELGIMIDTSHLNEKGFWDVVNESNAPIIATHSNAHALSPISRNLTDDQITAIAKSKGVVGVTYSVNMLRSDGKMSTDTSLQKIIDHIKYIADLVGVDHVALGSDFDGTTIPDAMKGVTGMPELVQLLKENGFSSSDLNKITHGNWLRVLKETWI</sequence>
<comment type="caution">
    <text evidence="1">The sequence shown here is derived from an EMBL/GenBank/DDBJ whole genome shotgun (WGS) entry which is preliminary data.</text>
</comment>
<keyword evidence="2" id="KW-1185">Reference proteome</keyword>
<dbReference type="InterPro" id="IPR032466">
    <property type="entry name" value="Metal_Hydrolase"/>
</dbReference>
<protein>
    <submittedName>
        <fullName evidence="1">Dipeptidase</fullName>
    </submittedName>
</protein>
<dbReference type="PANTHER" id="PTHR10443">
    <property type="entry name" value="MICROSOMAL DIPEPTIDASE"/>
    <property type="match status" value="1"/>
</dbReference>
<evidence type="ECO:0000313" key="1">
    <source>
        <dbReference type="EMBL" id="MFC7320130.1"/>
    </source>
</evidence>
<dbReference type="EMBL" id="JBHTBY010000003">
    <property type="protein sequence ID" value="MFC7320130.1"/>
    <property type="molecule type" value="Genomic_DNA"/>
</dbReference>
<dbReference type="CDD" id="cd01301">
    <property type="entry name" value="rDP_like"/>
    <property type="match status" value="1"/>
</dbReference>
<dbReference type="PROSITE" id="PS51365">
    <property type="entry name" value="RENAL_DIPEPTIDASE_2"/>
    <property type="match status" value="1"/>
</dbReference>
<organism evidence="1 2">
    <name type="scientific">Halobacillus campisalis</name>
    <dbReference type="NCBI Taxonomy" id="435909"/>
    <lineage>
        <taxon>Bacteria</taxon>
        <taxon>Bacillati</taxon>
        <taxon>Bacillota</taxon>
        <taxon>Bacilli</taxon>
        <taxon>Bacillales</taxon>
        <taxon>Bacillaceae</taxon>
        <taxon>Halobacillus</taxon>
    </lineage>
</organism>
<dbReference type="Pfam" id="PF01244">
    <property type="entry name" value="Peptidase_M19"/>
    <property type="match status" value="1"/>
</dbReference>
<name>A0ABW2K083_9BACI</name>
<dbReference type="Proteomes" id="UP001596494">
    <property type="component" value="Unassembled WGS sequence"/>
</dbReference>
<gene>
    <name evidence="1" type="ORF">ACFQMN_04510</name>
</gene>
<evidence type="ECO:0000313" key="2">
    <source>
        <dbReference type="Proteomes" id="UP001596494"/>
    </source>
</evidence>
<dbReference type="Gene3D" id="3.20.20.140">
    <property type="entry name" value="Metal-dependent hydrolases"/>
    <property type="match status" value="1"/>
</dbReference>
<reference evidence="2" key="1">
    <citation type="journal article" date="2019" name="Int. J. Syst. Evol. Microbiol.">
        <title>The Global Catalogue of Microorganisms (GCM) 10K type strain sequencing project: providing services to taxonomists for standard genome sequencing and annotation.</title>
        <authorList>
            <consortium name="The Broad Institute Genomics Platform"/>
            <consortium name="The Broad Institute Genome Sequencing Center for Infectious Disease"/>
            <person name="Wu L."/>
            <person name="Ma J."/>
        </authorList>
    </citation>
    <scope>NUCLEOTIDE SEQUENCE [LARGE SCALE GENOMIC DNA]</scope>
    <source>
        <strain evidence="2">CCUG 73951</strain>
    </source>
</reference>